<proteinExistence type="inferred from homology"/>
<evidence type="ECO:0000313" key="10">
    <source>
        <dbReference type="Proteomes" id="UP000272025"/>
    </source>
</evidence>
<dbReference type="GO" id="GO:0071949">
    <property type="term" value="F:FAD binding"/>
    <property type="evidence" value="ECO:0007669"/>
    <property type="project" value="InterPro"/>
</dbReference>
<evidence type="ECO:0000256" key="5">
    <source>
        <dbReference type="ARBA" id="ARBA00023002"/>
    </source>
</evidence>
<reference evidence="9 10" key="1">
    <citation type="journal article" date="2018" name="Mol. Ecol.">
        <title>The obligate alkalophilic soda-lake fungus Sodiomyces alkalinus has shifted to a protein diet.</title>
        <authorList>
            <person name="Grum-Grzhimaylo A.A."/>
            <person name="Falkoski D.L."/>
            <person name="van den Heuvel J."/>
            <person name="Valero-Jimenez C.A."/>
            <person name="Min B."/>
            <person name="Choi I.G."/>
            <person name="Lipzen A."/>
            <person name="Daum C.G."/>
            <person name="Aanen D.K."/>
            <person name="Tsang A."/>
            <person name="Henrissat B."/>
            <person name="Bilanenko E.N."/>
            <person name="de Vries R.P."/>
            <person name="van Kan J.A.L."/>
            <person name="Grigoriev I.V."/>
            <person name="Debets A.J.M."/>
        </authorList>
    </citation>
    <scope>NUCLEOTIDE SEQUENCE [LARGE SCALE GENOMIC DNA]</scope>
    <source>
        <strain evidence="9 10">F11</strain>
    </source>
</reference>
<evidence type="ECO:0000256" key="4">
    <source>
        <dbReference type="ARBA" id="ARBA00022827"/>
    </source>
</evidence>
<feature type="domain" description="FAD-binding" evidence="8">
    <location>
        <begin position="218"/>
        <end position="338"/>
    </location>
</feature>
<keyword evidence="4" id="KW-0274">FAD</keyword>
<keyword evidence="5" id="KW-0560">Oxidoreductase</keyword>
<evidence type="ECO:0000313" key="9">
    <source>
        <dbReference type="EMBL" id="ROT41103.1"/>
    </source>
</evidence>
<dbReference type="PRINTS" id="PR00420">
    <property type="entry name" value="RNGMNOXGNASE"/>
</dbReference>
<dbReference type="InterPro" id="IPR050562">
    <property type="entry name" value="FAD_mOase_fung"/>
</dbReference>
<feature type="transmembrane region" description="Helical" evidence="7">
    <location>
        <begin position="453"/>
        <end position="471"/>
    </location>
</feature>
<keyword evidence="10" id="KW-1185">Reference proteome</keyword>
<dbReference type="OrthoDB" id="2431938at2759"/>
<dbReference type="InterPro" id="IPR002938">
    <property type="entry name" value="FAD-bd"/>
</dbReference>
<dbReference type="InterPro" id="IPR036188">
    <property type="entry name" value="FAD/NAD-bd_sf"/>
</dbReference>
<evidence type="ECO:0000256" key="2">
    <source>
        <dbReference type="ARBA" id="ARBA00007992"/>
    </source>
</evidence>
<protein>
    <submittedName>
        <fullName evidence="9">FAD/NAD(P)-binding domain-containing protein</fullName>
    </submittedName>
</protein>
<gene>
    <name evidence="9" type="ORF">SODALDRAFT_271826</name>
</gene>
<accession>A0A3N2Q2X3</accession>
<dbReference type="RefSeq" id="XP_028468909.1">
    <property type="nucleotide sequence ID" value="XM_028607797.1"/>
</dbReference>
<sequence length="478" mass="52974">MSGKRPFRVIVVGAGIGGLTLSNALQRAGIDHVVLEKHRQVVYPSGASIGVWPNGSRLLSQLGCLELAKGVCAPMKTSLNRTSDGKVITVSKLFDEIIKRHGYEYLLLERQEFVRALYDGLPSKEPVKTECAVTDIIESEHGVRVLLDNGSSEDGDIVVGSDGVASSVRRMMWDKANSVAPNSIGTAEMRALKTRYKCLVGLSPSIPGFPTGIMAVVHHDGFSFLLFTQPEKTFFFVFIHLDTTYYWPLFPKYTKQDAEREASKLLNFPVHDGVVFGDIWEKRLRGELVNIEEGIAGRWHSGRIVLLGDAVHKFTPNTAFGGNSAMDSAATLANLLRQKLVNSPDGLSSHPGQSELSAIFQSYQEKRQSPVRYIGWFSTLMTRVAACENALFKFMAIRVFPLASDALVADMFAWQVKRGVKLDYVPLVDAPRGTVKFDDDRGEESEFMSKDTMFWFTGMAVVCWAVSMFVLSREKAQL</sequence>
<dbReference type="Proteomes" id="UP000272025">
    <property type="component" value="Unassembled WGS sequence"/>
</dbReference>
<dbReference type="GeneID" id="39576275"/>
<dbReference type="SUPFAM" id="SSF51905">
    <property type="entry name" value="FAD/NAD(P)-binding domain"/>
    <property type="match status" value="1"/>
</dbReference>
<dbReference type="Gene3D" id="3.50.50.60">
    <property type="entry name" value="FAD/NAD(P)-binding domain"/>
    <property type="match status" value="1"/>
</dbReference>
<dbReference type="EMBL" id="ML119052">
    <property type="protein sequence ID" value="ROT41103.1"/>
    <property type="molecule type" value="Genomic_DNA"/>
</dbReference>
<evidence type="ECO:0000256" key="7">
    <source>
        <dbReference type="SAM" id="Phobius"/>
    </source>
</evidence>
<dbReference type="Pfam" id="PF01494">
    <property type="entry name" value="FAD_binding_3"/>
    <property type="match status" value="2"/>
</dbReference>
<feature type="domain" description="FAD-binding" evidence="8">
    <location>
        <begin position="8"/>
        <end position="170"/>
    </location>
</feature>
<dbReference type="PANTHER" id="PTHR47356">
    <property type="entry name" value="FAD-DEPENDENT MONOOXYGENASE ASQG-RELATED"/>
    <property type="match status" value="1"/>
</dbReference>
<keyword evidence="7" id="KW-0812">Transmembrane</keyword>
<dbReference type="PANTHER" id="PTHR47356:SF2">
    <property type="entry name" value="FAD-BINDING DOMAIN-CONTAINING PROTEIN-RELATED"/>
    <property type="match status" value="1"/>
</dbReference>
<evidence type="ECO:0000256" key="3">
    <source>
        <dbReference type="ARBA" id="ARBA00022630"/>
    </source>
</evidence>
<evidence type="ECO:0000256" key="1">
    <source>
        <dbReference type="ARBA" id="ARBA00001974"/>
    </source>
</evidence>
<comment type="cofactor">
    <cofactor evidence="1">
        <name>FAD</name>
        <dbReference type="ChEBI" id="CHEBI:57692"/>
    </cofactor>
</comment>
<dbReference type="GO" id="GO:0004497">
    <property type="term" value="F:monooxygenase activity"/>
    <property type="evidence" value="ECO:0007669"/>
    <property type="project" value="UniProtKB-KW"/>
</dbReference>
<keyword evidence="6" id="KW-0503">Monooxygenase</keyword>
<evidence type="ECO:0000256" key="6">
    <source>
        <dbReference type="ARBA" id="ARBA00023033"/>
    </source>
</evidence>
<organism evidence="9 10">
    <name type="scientific">Sodiomyces alkalinus (strain CBS 110278 / VKM F-3762 / F11)</name>
    <name type="common">Alkaliphilic filamentous fungus</name>
    <dbReference type="NCBI Taxonomy" id="1314773"/>
    <lineage>
        <taxon>Eukaryota</taxon>
        <taxon>Fungi</taxon>
        <taxon>Dikarya</taxon>
        <taxon>Ascomycota</taxon>
        <taxon>Pezizomycotina</taxon>
        <taxon>Sordariomycetes</taxon>
        <taxon>Hypocreomycetidae</taxon>
        <taxon>Glomerellales</taxon>
        <taxon>Plectosphaerellaceae</taxon>
        <taxon>Sodiomyces</taxon>
    </lineage>
</organism>
<dbReference type="AlphaFoldDB" id="A0A3N2Q2X3"/>
<keyword evidence="3" id="KW-0285">Flavoprotein</keyword>
<keyword evidence="7" id="KW-1133">Transmembrane helix</keyword>
<dbReference type="STRING" id="1314773.A0A3N2Q2X3"/>
<evidence type="ECO:0000259" key="8">
    <source>
        <dbReference type="Pfam" id="PF01494"/>
    </source>
</evidence>
<comment type="similarity">
    <text evidence="2">Belongs to the paxM FAD-dependent monooxygenase family.</text>
</comment>
<name>A0A3N2Q2X3_SODAK</name>
<keyword evidence="7" id="KW-0472">Membrane</keyword>